<accession>A0ABW1G517</accession>
<dbReference type="Proteomes" id="UP001596174">
    <property type="component" value="Unassembled WGS sequence"/>
</dbReference>
<gene>
    <name evidence="2" type="ORF">ACFP3V_21925</name>
</gene>
<feature type="transmembrane region" description="Helical" evidence="1">
    <location>
        <begin position="59"/>
        <end position="81"/>
    </location>
</feature>
<keyword evidence="3" id="KW-1185">Reference proteome</keyword>
<evidence type="ECO:0000313" key="3">
    <source>
        <dbReference type="Proteomes" id="UP001596174"/>
    </source>
</evidence>
<keyword evidence="1" id="KW-0472">Membrane</keyword>
<dbReference type="EMBL" id="JBHSQJ010000094">
    <property type="protein sequence ID" value="MFC5909860.1"/>
    <property type="molecule type" value="Genomic_DNA"/>
</dbReference>
<name>A0ABW1G517_9ACTN</name>
<protein>
    <submittedName>
        <fullName evidence="2">Uncharacterized protein</fullName>
    </submittedName>
</protein>
<keyword evidence="1" id="KW-1133">Transmembrane helix</keyword>
<feature type="transmembrane region" description="Helical" evidence="1">
    <location>
        <begin position="31"/>
        <end position="53"/>
    </location>
</feature>
<reference evidence="3" key="1">
    <citation type="journal article" date="2019" name="Int. J. Syst. Evol. Microbiol.">
        <title>The Global Catalogue of Microorganisms (GCM) 10K type strain sequencing project: providing services to taxonomists for standard genome sequencing and annotation.</title>
        <authorList>
            <consortium name="The Broad Institute Genomics Platform"/>
            <consortium name="The Broad Institute Genome Sequencing Center for Infectious Disease"/>
            <person name="Wu L."/>
            <person name="Ma J."/>
        </authorList>
    </citation>
    <scope>NUCLEOTIDE SEQUENCE [LARGE SCALE GENOMIC DNA]</scope>
    <source>
        <strain evidence="3">JCM 4816</strain>
    </source>
</reference>
<evidence type="ECO:0000313" key="2">
    <source>
        <dbReference type="EMBL" id="MFC5909860.1"/>
    </source>
</evidence>
<evidence type="ECO:0000256" key="1">
    <source>
        <dbReference type="SAM" id="Phobius"/>
    </source>
</evidence>
<dbReference type="RefSeq" id="WP_380586027.1">
    <property type="nucleotide sequence ID" value="NZ_JBHSQJ010000094.1"/>
</dbReference>
<feature type="transmembrane region" description="Helical" evidence="1">
    <location>
        <begin position="93"/>
        <end position="119"/>
    </location>
</feature>
<proteinExistence type="predicted"/>
<keyword evidence="1" id="KW-0812">Transmembrane</keyword>
<organism evidence="2 3">
    <name type="scientific">Streptacidiphilus monticola</name>
    <dbReference type="NCBI Taxonomy" id="2161674"/>
    <lineage>
        <taxon>Bacteria</taxon>
        <taxon>Bacillati</taxon>
        <taxon>Actinomycetota</taxon>
        <taxon>Actinomycetes</taxon>
        <taxon>Kitasatosporales</taxon>
        <taxon>Streptomycetaceae</taxon>
        <taxon>Streptacidiphilus</taxon>
    </lineage>
</organism>
<sequence length="124" mass="12631">MAELPVPDGALRPSVRTAVTERLGAVPLAPVGLALVCLVCAGANAFAGAHFIGGRGSSGAPYLLAGAVGLMLPLASAAHFARRVRREPSAVGLLMVCLALAILVAMFDYSLMAGALLHYCFANL</sequence>
<comment type="caution">
    <text evidence="2">The sequence shown here is derived from an EMBL/GenBank/DDBJ whole genome shotgun (WGS) entry which is preliminary data.</text>
</comment>